<dbReference type="Gene3D" id="2.40.50.140">
    <property type="entry name" value="Nucleic acid-binding proteins"/>
    <property type="match status" value="1"/>
</dbReference>
<keyword evidence="14" id="KW-1185">Reference proteome</keyword>
<reference evidence="14" key="1">
    <citation type="journal article" date="2019" name="Int. J. Syst. Evol. Microbiol.">
        <title>The Global Catalogue of Microorganisms (GCM) 10K type strain sequencing project: providing services to taxonomists for standard genome sequencing and annotation.</title>
        <authorList>
            <consortium name="The Broad Institute Genomics Platform"/>
            <consortium name="The Broad Institute Genome Sequencing Center for Infectious Disease"/>
            <person name="Wu L."/>
            <person name="Ma J."/>
        </authorList>
    </citation>
    <scope>NUCLEOTIDE SEQUENCE [LARGE SCALE GENOMIC DNA]</scope>
    <source>
        <strain evidence="14">CCUG 59778</strain>
    </source>
</reference>
<keyword evidence="2 9" id="KW-0547">Nucleotide-binding</keyword>
<evidence type="ECO:0000256" key="5">
    <source>
        <dbReference type="ARBA" id="ARBA00022840"/>
    </source>
</evidence>
<dbReference type="HAMAP" id="MF_01884">
    <property type="entry name" value="Rho"/>
    <property type="match status" value="1"/>
</dbReference>
<organism evidence="13 14">
    <name type="scientific">Chungangia koreensis</name>
    <dbReference type="NCBI Taxonomy" id="752657"/>
    <lineage>
        <taxon>Bacteria</taxon>
        <taxon>Bacillati</taxon>
        <taxon>Bacillota</taxon>
        <taxon>Bacilli</taxon>
        <taxon>Lactobacillales</taxon>
        <taxon>Chungangia</taxon>
    </lineage>
</organism>
<keyword evidence="1 9" id="KW-0806">Transcription termination</keyword>
<comment type="caution">
    <text evidence="13">The sequence shown here is derived from an EMBL/GenBank/DDBJ whole genome shotgun (WGS) entry which is preliminary data.</text>
</comment>
<dbReference type="Pfam" id="PF07497">
    <property type="entry name" value="Rho_RNA_bind"/>
    <property type="match status" value="1"/>
</dbReference>
<keyword evidence="4 9" id="KW-0347">Helicase</keyword>
<comment type="function">
    <text evidence="9">Facilitates transcription termination by a mechanism that involves Rho binding to the nascent RNA, activation of Rho's RNA-dependent ATPase activity, and release of the mRNA from the DNA template.</text>
</comment>
<dbReference type="Gene3D" id="3.40.50.300">
    <property type="entry name" value="P-loop containing nucleotide triphosphate hydrolases"/>
    <property type="match status" value="1"/>
</dbReference>
<gene>
    <name evidence="9 13" type="primary">rho</name>
    <name evidence="13" type="ORF">ACFOZY_09690</name>
</gene>
<dbReference type="Gene3D" id="1.10.720.10">
    <property type="match status" value="1"/>
</dbReference>
<dbReference type="InterPro" id="IPR011112">
    <property type="entry name" value="Rho-like_N"/>
</dbReference>
<dbReference type="InterPro" id="IPR000194">
    <property type="entry name" value="ATPase_F1/V1/A1_a/bsu_nucl-bd"/>
</dbReference>
<feature type="domain" description="Rho RNA-BD" evidence="12">
    <location>
        <begin position="52"/>
        <end position="126"/>
    </location>
</feature>
<dbReference type="PANTHER" id="PTHR46425:SF1">
    <property type="entry name" value="TRANSCRIPTION TERMINATION FACTOR RHO"/>
    <property type="match status" value="1"/>
</dbReference>
<proteinExistence type="inferred from homology"/>
<evidence type="ECO:0000313" key="13">
    <source>
        <dbReference type="EMBL" id="MFC4410684.1"/>
    </source>
</evidence>
<accession>A0ABV8X6C1</accession>
<name>A0ABV8X6C1_9LACT</name>
<dbReference type="CDD" id="cd01128">
    <property type="entry name" value="rho_factor_C"/>
    <property type="match status" value="1"/>
</dbReference>
<dbReference type="InterPro" id="IPR027417">
    <property type="entry name" value="P-loop_NTPase"/>
</dbReference>
<dbReference type="InterPro" id="IPR011113">
    <property type="entry name" value="Rho_RNA-bd"/>
</dbReference>
<dbReference type="NCBIfam" id="TIGR00767">
    <property type="entry name" value="rho"/>
    <property type="match status" value="1"/>
</dbReference>
<dbReference type="InterPro" id="IPR041703">
    <property type="entry name" value="Rho_factor_ATP-bd"/>
</dbReference>
<dbReference type="SMART" id="SM00382">
    <property type="entry name" value="AAA"/>
    <property type="match status" value="1"/>
</dbReference>
<evidence type="ECO:0000256" key="3">
    <source>
        <dbReference type="ARBA" id="ARBA00022801"/>
    </source>
</evidence>
<evidence type="ECO:0000256" key="4">
    <source>
        <dbReference type="ARBA" id="ARBA00022806"/>
    </source>
</evidence>
<dbReference type="InterPro" id="IPR003593">
    <property type="entry name" value="AAA+_ATPase"/>
</dbReference>
<comment type="similarity">
    <text evidence="9 11">Belongs to the Rho family.</text>
</comment>
<dbReference type="NCBIfam" id="NF006886">
    <property type="entry name" value="PRK09376.1"/>
    <property type="match status" value="1"/>
</dbReference>
<keyword evidence="8 9" id="KW-0804">Transcription</keyword>
<evidence type="ECO:0000256" key="6">
    <source>
        <dbReference type="ARBA" id="ARBA00022884"/>
    </source>
</evidence>
<dbReference type="SMART" id="SM00959">
    <property type="entry name" value="Rho_N"/>
    <property type="match status" value="1"/>
</dbReference>
<comment type="caution">
    <text evidence="9">Lacks conserved residue(s) required for the propagation of feature annotation.</text>
</comment>
<dbReference type="SUPFAM" id="SSF52540">
    <property type="entry name" value="P-loop containing nucleoside triphosphate hydrolases"/>
    <property type="match status" value="1"/>
</dbReference>
<dbReference type="Pfam" id="PF07498">
    <property type="entry name" value="Rho_N"/>
    <property type="match status" value="1"/>
</dbReference>
<dbReference type="Proteomes" id="UP001595817">
    <property type="component" value="Unassembled WGS sequence"/>
</dbReference>
<evidence type="ECO:0000256" key="8">
    <source>
        <dbReference type="ARBA" id="ARBA00023163"/>
    </source>
</evidence>
<dbReference type="CDD" id="cd04459">
    <property type="entry name" value="Rho_CSD"/>
    <property type="match status" value="1"/>
</dbReference>
<dbReference type="RefSeq" id="WP_378154804.1">
    <property type="nucleotide sequence ID" value="NZ_JBHSEC010000019.1"/>
</dbReference>
<dbReference type="InterPro" id="IPR012340">
    <property type="entry name" value="NA-bd_OB-fold"/>
</dbReference>
<evidence type="ECO:0000256" key="7">
    <source>
        <dbReference type="ARBA" id="ARBA00023015"/>
    </source>
</evidence>
<evidence type="ECO:0000256" key="10">
    <source>
        <dbReference type="NCBIfam" id="TIGR00767"/>
    </source>
</evidence>
<dbReference type="InterPro" id="IPR036269">
    <property type="entry name" value="Rho_N_sf"/>
</dbReference>
<evidence type="ECO:0000256" key="11">
    <source>
        <dbReference type="PROSITE-ProRule" id="PRU01203"/>
    </source>
</evidence>
<keyword evidence="5 9" id="KW-0067">ATP-binding</keyword>
<dbReference type="PROSITE" id="PS51856">
    <property type="entry name" value="RHO_RNA_BD"/>
    <property type="match status" value="1"/>
</dbReference>
<dbReference type="SUPFAM" id="SSF50249">
    <property type="entry name" value="Nucleic acid-binding proteins"/>
    <property type="match status" value="1"/>
</dbReference>
<dbReference type="EMBL" id="JBHSEC010000019">
    <property type="protein sequence ID" value="MFC4410684.1"/>
    <property type="molecule type" value="Genomic_DNA"/>
</dbReference>
<evidence type="ECO:0000259" key="12">
    <source>
        <dbReference type="PROSITE" id="PS51856"/>
    </source>
</evidence>
<feature type="binding site" evidence="9">
    <location>
        <begin position="181"/>
        <end position="186"/>
    </location>
    <ligand>
        <name>ATP</name>
        <dbReference type="ChEBI" id="CHEBI:30616"/>
    </ligand>
</feature>
<dbReference type="PANTHER" id="PTHR46425">
    <property type="entry name" value="TRANSCRIPTION TERMINATION FACTOR RHO"/>
    <property type="match status" value="1"/>
</dbReference>
<evidence type="ECO:0000256" key="9">
    <source>
        <dbReference type="HAMAP-Rule" id="MF_01884"/>
    </source>
</evidence>
<dbReference type="SMART" id="SM00357">
    <property type="entry name" value="CSP"/>
    <property type="match status" value="1"/>
</dbReference>
<comment type="subunit">
    <text evidence="9">Homohexamer. The homohexamer assembles into an open ring structure.</text>
</comment>
<keyword evidence="3 9" id="KW-0378">Hydrolase</keyword>
<keyword evidence="7 9" id="KW-0805">Transcription regulation</keyword>
<sequence length="428" mass="48742">MSQTLTIAELENMTLKELYALARNLKISYYSKLTKKELIFAILKVRAEQEGYFFMEGVLEIIQSEGFGFLRPINYSPSSEDIYISASQIRRFDLRNGDRVTGKVRPPKENERYYGLLQVEAVNGEDPETAKERVHFPALTPLYPDRQIKLETTPQKLSTRIMDLVAPVGFGQRGLIVAPPKAGKTLLLKEIANAITTSYPEAELIVLLIDERPEEVTDIERSVDADVVSSTFDEVPENHVKVAELVLERAMRLVEHKRDVIILMDSITRLARAYNLVIPPSGRTLSGGIDPAAFHRPKRFFGAARNIEEGGSLTILATALVDTGSRMDEVIYEEFKGTGNLELHLDRQLAERRIFPALDIRRSGTRKEELLLEPDQLEKLWAIRKTFSDSPDFTERFMKKLRQTKTNEEFFNMLNEEMKAHRNGKGLL</sequence>
<dbReference type="InterPro" id="IPR011129">
    <property type="entry name" value="CSD"/>
</dbReference>
<dbReference type="EC" id="3.6.4.-" evidence="9 10"/>
<feature type="binding site" evidence="9">
    <location>
        <position position="212"/>
    </location>
    <ligand>
        <name>ATP</name>
        <dbReference type="ChEBI" id="CHEBI:30616"/>
    </ligand>
</feature>
<protein>
    <recommendedName>
        <fullName evidence="9 10">Transcription termination factor Rho</fullName>
        <ecNumber evidence="9 10">3.6.4.-</ecNumber>
    </recommendedName>
    <alternativeName>
        <fullName evidence="9">ATP-dependent helicase Rho</fullName>
    </alternativeName>
</protein>
<dbReference type="InterPro" id="IPR004665">
    <property type="entry name" value="Term_rho"/>
</dbReference>
<keyword evidence="6 9" id="KW-0694">RNA-binding</keyword>
<evidence type="ECO:0000313" key="14">
    <source>
        <dbReference type="Proteomes" id="UP001595817"/>
    </source>
</evidence>
<evidence type="ECO:0000256" key="1">
    <source>
        <dbReference type="ARBA" id="ARBA00022472"/>
    </source>
</evidence>
<feature type="binding site" evidence="9">
    <location>
        <begin position="169"/>
        <end position="174"/>
    </location>
    <ligand>
        <name>ATP</name>
        <dbReference type="ChEBI" id="CHEBI:30616"/>
    </ligand>
</feature>
<dbReference type="Pfam" id="PF00006">
    <property type="entry name" value="ATP-synt_ab"/>
    <property type="match status" value="1"/>
</dbReference>
<evidence type="ECO:0000256" key="2">
    <source>
        <dbReference type="ARBA" id="ARBA00022741"/>
    </source>
</evidence>
<dbReference type="SUPFAM" id="SSF68912">
    <property type="entry name" value="Rho N-terminal domain-like"/>
    <property type="match status" value="1"/>
</dbReference>